<evidence type="ECO:0000313" key="3">
    <source>
        <dbReference type="Proteomes" id="UP001325719"/>
    </source>
</evidence>
<keyword evidence="1" id="KW-1133">Transmembrane helix</keyword>
<keyword evidence="1" id="KW-0812">Transmembrane</keyword>
<organism evidence="2 3">
    <name type="scientific">Microbacterium phage MO526</name>
    <dbReference type="NCBI Taxonomy" id="3108092"/>
    <lineage>
        <taxon>Viruses</taxon>
        <taxon>Duplodnaviria</taxon>
        <taxon>Heunggongvirae</taxon>
        <taxon>Uroviricota</taxon>
        <taxon>Caudoviricetes</taxon>
        <taxon>Kutznervirinae</taxon>
        <taxon>Kozievirus</taxon>
        <taxon>Kozievirus MO526</taxon>
    </lineage>
</organism>
<accession>A0ABZ0ZX60</accession>
<sequence length="140" mass="15406">MTAALTLAADAGADGIPWLGPVVTIVTLLVGSGGFVAWRRLSHDKRIGVAQQEVAEDDALTERWKAIIETQTRVLLEPVTAELNALRIRFTALEGELSESRRKYWSAIMHIRALNTWINKHLPESVEQAPTPPATLAEDI</sequence>
<feature type="transmembrane region" description="Helical" evidence="1">
    <location>
        <begin position="18"/>
        <end position="38"/>
    </location>
</feature>
<reference evidence="2 3" key="1">
    <citation type="submission" date="2023-12" db="EMBL/GenBank/DDBJ databases">
        <authorList>
            <person name="Wang F."/>
            <person name="Yu X."/>
            <person name="Gao C."/>
        </authorList>
    </citation>
    <scope>NUCLEOTIDE SEQUENCE [LARGE SCALE GENOMIC DNA]</scope>
</reference>
<protein>
    <recommendedName>
        <fullName evidence="4">Holin</fullName>
    </recommendedName>
</protein>
<keyword evidence="3" id="KW-1185">Reference proteome</keyword>
<name>A0ABZ0ZX60_9CAUD</name>
<evidence type="ECO:0000313" key="2">
    <source>
        <dbReference type="EMBL" id="WQY99836.1"/>
    </source>
</evidence>
<dbReference type="Proteomes" id="UP001325719">
    <property type="component" value="Segment"/>
</dbReference>
<evidence type="ECO:0008006" key="4">
    <source>
        <dbReference type="Google" id="ProtNLM"/>
    </source>
</evidence>
<proteinExistence type="predicted"/>
<keyword evidence="1" id="KW-0472">Membrane</keyword>
<evidence type="ECO:0000256" key="1">
    <source>
        <dbReference type="SAM" id="Phobius"/>
    </source>
</evidence>
<dbReference type="EMBL" id="OR941552">
    <property type="protein sequence ID" value="WQY99836.1"/>
    <property type="molecule type" value="Genomic_DNA"/>
</dbReference>